<gene>
    <name evidence="2" type="ORF">PLEPLA_LOCUS11893</name>
</gene>
<dbReference type="AlphaFoldDB" id="A0A9N7U4Q7"/>
<name>A0A9N7U4Q7_PLEPL</name>
<feature type="region of interest" description="Disordered" evidence="1">
    <location>
        <begin position="1"/>
        <end position="20"/>
    </location>
</feature>
<organism evidence="2 3">
    <name type="scientific">Pleuronectes platessa</name>
    <name type="common">European plaice</name>
    <dbReference type="NCBI Taxonomy" id="8262"/>
    <lineage>
        <taxon>Eukaryota</taxon>
        <taxon>Metazoa</taxon>
        <taxon>Chordata</taxon>
        <taxon>Craniata</taxon>
        <taxon>Vertebrata</taxon>
        <taxon>Euteleostomi</taxon>
        <taxon>Actinopterygii</taxon>
        <taxon>Neopterygii</taxon>
        <taxon>Teleostei</taxon>
        <taxon>Neoteleostei</taxon>
        <taxon>Acanthomorphata</taxon>
        <taxon>Carangaria</taxon>
        <taxon>Pleuronectiformes</taxon>
        <taxon>Pleuronectoidei</taxon>
        <taxon>Pleuronectidae</taxon>
        <taxon>Pleuronectes</taxon>
    </lineage>
</organism>
<keyword evidence="3" id="KW-1185">Reference proteome</keyword>
<dbReference type="Proteomes" id="UP001153269">
    <property type="component" value="Unassembled WGS sequence"/>
</dbReference>
<comment type="caution">
    <text evidence="2">The sequence shown here is derived from an EMBL/GenBank/DDBJ whole genome shotgun (WGS) entry which is preliminary data.</text>
</comment>
<protein>
    <submittedName>
        <fullName evidence="2">Uncharacterized protein</fullName>
    </submittedName>
</protein>
<evidence type="ECO:0000313" key="3">
    <source>
        <dbReference type="Proteomes" id="UP001153269"/>
    </source>
</evidence>
<reference evidence="2" key="1">
    <citation type="submission" date="2020-03" db="EMBL/GenBank/DDBJ databases">
        <authorList>
            <person name="Weist P."/>
        </authorList>
    </citation>
    <scope>NUCLEOTIDE SEQUENCE</scope>
</reference>
<accession>A0A9N7U4Q7</accession>
<evidence type="ECO:0000256" key="1">
    <source>
        <dbReference type="SAM" id="MobiDB-lite"/>
    </source>
</evidence>
<proteinExistence type="predicted"/>
<sequence length="90" mass="10173">MLTEVERKRTERQSNLEDERMNLQQLKAEKEVQVAAARPYAGFTPDTEATPTATKPLAPIHSHVKPLCRSHRMLKRRAAIVSASSLFFLA</sequence>
<evidence type="ECO:0000313" key="2">
    <source>
        <dbReference type="EMBL" id="CAB1423972.1"/>
    </source>
</evidence>
<dbReference type="EMBL" id="CADEAL010000695">
    <property type="protein sequence ID" value="CAB1423972.1"/>
    <property type="molecule type" value="Genomic_DNA"/>
</dbReference>